<name>A0AC34GPV5_9BILA</name>
<evidence type="ECO:0000313" key="2">
    <source>
        <dbReference type="WBParaSite" id="ES5_v2.g644.t1"/>
    </source>
</evidence>
<organism evidence="1 2">
    <name type="scientific">Panagrolaimus sp. ES5</name>
    <dbReference type="NCBI Taxonomy" id="591445"/>
    <lineage>
        <taxon>Eukaryota</taxon>
        <taxon>Metazoa</taxon>
        <taxon>Ecdysozoa</taxon>
        <taxon>Nematoda</taxon>
        <taxon>Chromadorea</taxon>
        <taxon>Rhabditida</taxon>
        <taxon>Tylenchina</taxon>
        <taxon>Panagrolaimomorpha</taxon>
        <taxon>Panagrolaimoidea</taxon>
        <taxon>Panagrolaimidae</taxon>
        <taxon>Panagrolaimus</taxon>
    </lineage>
</organism>
<protein>
    <submittedName>
        <fullName evidence="2">Fungal lipase-like domain-containing protein</fullName>
    </submittedName>
</protein>
<accession>A0AC34GPV5</accession>
<reference evidence="2" key="1">
    <citation type="submission" date="2022-11" db="UniProtKB">
        <authorList>
            <consortium name="WormBaseParasite"/>
        </authorList>
    </citation>
    <scope>IDENTIFICATION</scope>
</reference>
<sequence length="351" mass="39162">MATKMKTLILFSLFSLCFTDSSDDDTLRNYYMPFAAAAYSDNPNKCLSNIQKWADGSAYNPNETISVYRKYKIKCPSLNDICSGYIAILNANQNGTYDPIVVAFKGTTNFDYFFANAWNHNEMVPFVGGGKVSKQFLDAFNNIWINAGMKDDVLTLRNKYPLSIFIFVGHSTGGAMASLAATTVVKTGITSYVGLFTFGQPRTGDKDFSSAIEIGYYWWRSDRVVHNADIVPHLPSLNDSSYYHHISERWWPNDMAVGDNNTQCSFADGEDPTCSNSLDDSKLNFDDHITYFGRKVTEYGINGCTGLKHPMKGRIKAGSLKSMPNSSLFISSLGVVFTKEAKNKLHKLDFV</sequence>
<proteinExistence type="predicted"/>
<evidence type="ECO:0000313" key="1">
    <source>
        <dbReference type="Proteomes" id="UP000887579"/>
    </source>
</evidence>
<dbReference type="WBParaSite" id="ES5_v2.g644.t1">
    <property type="protein sequence ID" value="ES5_v2.g644.t1"/>
    <property type="gene ID" value="ES5_v2.g644"/>
</dbReference>
<dbReference type="Proteomes" id="UP000887579">
    <property type="component" value="Unplaced"/>
</dbReference>